<feature type="domain" description="DAGKc" evidence="1">
    <location>
        <begin position="5"/>
        <end position="118"/>
    </location>
</feature>
<dbReference type="InterPro" id="IPR016064">
    <property type="entry name" value="NAD/diacylglycerol_kinase_sf"/>
</dbReference>
<dbReference type="InterPro" id="IPR001206">
    <property type="entry name" value="Diacylglycerol_kinase_cat_dom"/>
</dbReference>
<sequence>MRIDVIVNTTARRYRARPALVDRMAAACAGAAELHPTASVAELAEVCDRIAQRGTDLVVLSGGDGSFMAGVTALARAFGERSLPPLALLPGGTVATVARNWGMVGDPAVLLARIILEHRDLRGGAALRGAVRRPTLRARATTRSGVEERIGFIFGTGLVASFFDVYYERGGDGYGAAARIVARVFIESFYGGACARRVLDPLPCTIMVEGRPLSPRAWSLICSSAVRDLGLHMRVTYRAGEDLDRPHLIASALPPRALGPRAPLVLAGRRIGGKDHFDDLVRDFTVRFGDSASAASRDEGPYILDGDPLRASEIRISAGPSIDVLSLRA</sequence>
<dbReference type="InterPro" id="IPR017438">
    <property type="entry name" value="ATP-NAD_kinase_N"/>
</dbReference>
<protein>
    <recommendedName>
        <fullName evidence="1">DAGKc domain-containing protein</fullName>
    </recommendedName>
</protein>
<dbReference type="AlphaFoldDB" id="A0A150PJD8"/>
<dbReference type="Gene3D" id="3.40.50.10330">
    <property type="entry name" value="Probable inorganic polyphosphate/atp-NAD kinase, domain 1"/>
    <property type="match status" value="1"/>
</dbReference>
<reference evidence="2 3" key="1">
    <citation type="submission" date="2014-02" db="EMBL/GenBank/DDBJ databases">
        <title>The small core and large imbalanced accessory genome model reveals a collaborative survival strategy of Sorangium cellulosum strains in nature.</title>
        <authorList>
            <person name="Han K."/>
            <person name="Peng R."/>
            <person name="Blom J."/>
            <person name="Li Y.-Z."/>
        </authorList>
    </citation>
    <scope>NUCLEOTIDE SEQUENCE [LARGE SCALE GENOMIC DNA]</scope>
    <source>
        <strain evidence="2 3">So0157-25</strain>
    </source>
</reference>
<dbReference type="Pfam" id="PF00781">
    <property type="entry name" value="DAGK_cat"/>
    <property type="match status" value="1"/>
</dbReference>
<dbReference type="SUPFAM" id="SSF111331">
    <property type="entry name" value="NAD kinase/diacylglycerol kinase-like"/>
    <property type="match status" value="1"/>
</dbReference>
<name>A0A150PJD8_SORCE</name>
<organism evidence="2 3">
    <name type="scientific">Sorangium cellulosum</name>
    <name type="common">Polyangium cellulosum</name>
    <dbReference type="NCBI Taxonomy" id="56"/>
    <lineage>
        <taxon>Bacteria</taxon>
        <taxon>Pseudomonadati</taxon>
        <taxon>Myxococcota</taxon>
        <taxon>Polyangia</taxon>
        <taxon>Polyangiales</taxon>
        <taxon>Polyangiaceae</taxon>
        <taxon>Sorangium</taxon>
    </lineage>
</organism>
<accession>A0A150PJD8</accession>
<dbReference type="EMBL" id="JELY01001505">
    <property type="protein sequence ID" value="KYF55558.1"/>
    <property type="molecule type" value="Genomic_DNA"/>
</dbReference>
<evidence type="ECO:0000313" key="2">
    <source>
        <dbReference type="EMBL" id="KYF55558.1"/>
    </source>
</evidence>
<proteinExistence type="predicted"/>
<gene>
    <name evidence="2" type="ORF">BE08_03930</name>
</gene>
<evidence type="ECO:0000313" key="3">
    <source>
        <dbReference type="Proteomes" id="UP000075420"/>
    </source>
</evidence>
<dbReference type="GO" id="GO:0016301">
    <property type="term" value="F:kinase activity"/>
    <property type="evidence" value="ECO:0007669"/>
    <property type="project" value="InterPro"/>
</dbReference>
<comment type="caution">
    <text evidence="2">The sequence shown here is derived from an EMBL/GenBank/DDBJ whole genome shotgun (WGS) entry which is preliminary data.</text>
</comment>
<dbReference type="Proteomes" id="UP000075420">
    <property type="component" value="Unassembled WGS sequence"/>
</dbReference>
<evidence type="ECO:0000259" key="1">
    <source>
        <dbReference type="Pfam" id="PF00781"/>
    </source>
</evidence>